<gene>
    <name evidence="1" type="ORF">ACFFGY_14125</name>
</gene>
<dbReference type="SUPFAM" id="SSF56281">
    <property type="entry name" value="Metallo-hydrolase/oxidoreductase"/>
    <property type="match status" value="1"/>
</dbReference>
<dbReference type="EMBL" id="JBHLUN010000009">
    <property type="protein sequence ID" value="MFC0409389.1"/>
    <property type="molecule type" value="Genomic_DNA"/>
</dbReference>
<name>A0ABV6JUI3_9PROT</name>
<dbReference type="InterPro" id="IPR036866">
    <property type="entry name" value="RibonucZ/Hydroxyglut_hydro"/>
</dbReference>
<evidence type="ECO:0000313" key="2">
    <source>
        <dbReference type="Proteomes" id="UP001589865"/>
    </source>
</evidence>
<dbReference type="Proteomes" id="UP001589865">
    <property type="component" value="Unassembled WGS sequence"/>
</dbReference>
<keyword evidence="2" id="KW-1185">Reference proteome</keyword>
<reference evidence="1 2" key="1">
    <citation type="submission" date="2024-09" db="EMBL/GenBank/DDBJ databases">
        <authorList>
            <person name="Sun Q."/>
            <person name="Mori K."/>
        </authorList>
    </citation>
    <scope>NUCLEOTIDE SEQUENCE [LARGE SCALE GENOMIC DNA]</scope>
    <source>
        <strain evidence="1 2">TBRC 5777</strain>
    </source>
</reference>
<evidence type="ECO:0000313" key="1">
    <source>
        <dbReference type="EMBL" id="MFC0409389.1"/>
    </source>
</evidence>
<accession>A0ABV6JUI3</accession>
<dbReference type="PANTHER" id="PTHR36839:SF1">
    <property type="entry name" value="METALLO-BETA-LACTAMASE FAMILY PROTEIN (AFU_ORTHOLOGUE AFUA_5G12770)"/>
    <property type="match status" value="1"/>
</dbReference>
<proteinExistence type="predicted"/>
<dbReference type="PANTHER" id="PTHR36839">
    <property type="entry name" value="METALLO-BETA-LACTAMASE FAMILY PROTEIN (AFU_ORTHOLOGUE AFUA_5G12770)"/>
    <property type="match status" value="1"/>
</dbReference>
<protein>
    <recommendedName>
        <fullName evidence="3">Metallo-beta-lactamase domain-containing protein</fullName>
    </recommendedName>
</protein>
<dbReference type="RefSeq" id="WP_377045135.1">
    <property type="nucleotide sequence ID" value="NZ_JBHLUN010000009.1"/>
</dbReference>
<comment type="caution">
    <text evidence="1">The sequence shown here is derived from an EMBL/GenBank/DDBJ whole genome shotgun (WGS) entry which is preliminary data.</text>
</comment>
<organism evidence="1 2">
    <name type="scientific">Roseomonas elaeocarpi</name>
    <dbReference type="NCBI Taxonomy" id="907779"/>
    <lineage>
        <taxon>Bacteria</taxon>
        <taxon>Pseudomonadati</taxon>
        <taxon>Pseudomonadota</taxon>
        <taxon>Alphaproteobacteria</taxon>
        <taxon>Acetobacterales</taxon>
        <taxon>Roseomonadaceae</taxon>
        <taxon>Roseomonas</taxon>
    </lineage>
</organism>
<dbReference type="Gene3D" id="3.60.15.10">
    <property type="entry name" value="Ribonuclease Z/Hydroxyacylglutathione hydrolase-like"/>
    <property type="match status" value="1"/>
</dbReference>
<sequence>MPLKPYACGNCGFWQKYFATPPDCPVCTDTRNDLPEDGWDFWDEGRVAAHLTGSWRDLGRGLIAFRTAPRFGLDGIGWLLLHEDGNVAFEAAPYYTAPMRDEIRRLGGIRYLSGSHCHGYGALWQLQDVFEPDFLAIQREDLRMTKAMRVNYPYDDVLELRPGVTLHHVGGHYEGQSVLHDATRGILFCGDAFKVDQDAAGNNLAVSSHKAFHKDIPLTRREVEKYRDVIGALRFDTICTPFEYAPGITTEMAVRALDAQVVPVPEVRRVPMATLRADAAGATGGAAAGAVGAGTATGATEAGATEMGL</sequence>
<evidence type="ECO:0008006" key="3">
    <source>
        <dbReference type="Google" id="ProtNLM"/>
    </source>
</evidence>